<evidence type="ECO:0000256" key="4">
    <source>
        <dbReference type="ARBA" id="ARBA00023163"/>
    </source>
</evidence>
<dbReference type="InterPro" id="IPR001647">
    <property type="entry name" value="HTH_TetR"/>
</dbReference>
<gene>
    <name evidence="7" type="primary">pksA</name>
    <name evidence="8" type="ORF">D5F11_014925</name>
    <name evidence="7" type="ORF">J6TS1_09640</name>
</gene>
<evidence type="ECO:0000313" key="8">
    <source>
        <dbReference type="EMBL" id="RST58937.1"/>
    </source>
</evidence>
<evidence type="ECO:0000256" key="3">
    <source>
        <dbReference type="ARBA" id="ARBA00023125"/>
    </source>
</evidence>
<evidence type="ECO:0000313" key="10">
    <source>
        <dbReference type="Proteomes" id="UP000680670"/>
    </source>
</evidence>
<dbReference type="OrthoDB" id="9816296at2"/>
<keyword evidence="10" id="KW-1185">Reference proteome</keyword>
<evidence type="ECO:0000259" key="6">
    <source>
        <dbReference type="PROSITE" id="PS50977"/>
    </source>
</evidence>
<evidence type="ECO:0000256" key="2">
    <source>
        <dbReference type="ARBA" id="ARBA00023015"/>
    </source>
</evidence>
<evidence type="ECO:0000313" key="9">
    <source>
        <dbReference type="Proteomes" id="UP000287296"/>
    </source>
</evidence>
<protein>
    <submittedName>
        <fullName evidence="7">HTH-type transcriptional regulator PksA</fullName>
    </submittedName>
    <submittedName>
        <fullName evidence="8">TetR family transcriptional regulator</fullName>
    </submittedName>
</protein>
<reference evidence="8 9" key="1">
    <citation type="submission" date="2018-12" db="EMBL/GenBank/DDBJ databases">
        <authorList>
            <person name="Sun L."/>
            <person name="Chen Z."/>
        </authorList>
    </citation>
    <scope>NUCLEOTIDE SEQUENCE [LARGE SCALE GENOMIC DNA]</scope>
    <source>
        <strain evidence="8 9">LMG 29736</strain>
    </source>
</reference>
<keyword evidence="1" id="KW-0678">Repressor</keyword>
<dbReference type="GO" id="GO:0000976">
    <property type="term" value="F:transcription cis-regulatory region binding"/>
    <property type="evidence" value="ECO:0007669"/>
    <property type="project" value="TreeGrafter"/>
</dbReference>
<dbReference type="PRINTS" id="PR00455">
    <property type="entry name" value="HTHTETR"/>
</dbReference>
<dbReference type="GO" id="GO:0003700">
    <property type="term" value="F:DNA-binding transcription factor activity"/>
    <property type="evidence" value="ECO:0007669"/>
    <property type="project" value="TreeGrafter"/>
</dbReference>
<dbReference type="PROSITE" id="PS50977">
    <property type="entry name" value="HTH_TETR_2"/>
    <property type="match status" value="1"/>
</dbReference>
<dbReference type="InterPro" id="IPR009057">
    <property type="entry name" value="Homeodomain-like_sf"/>
</dbReference>
<dbReference type="Gene3D" id="1.10.357.10">
    <property type="entry name" value="Tetracycline Repressor, domain 2"/>
    <property type="match status" value="1"/>
</dbReference>
<dbReference type="PANTHER" id="PTHR30055:SF226">
    <property type="entry name" value="HTH-TYPE TRANSCRIPTIONAL REGULATOR PKSA"/>
    <property type="match status" value="1"/>
</dbReference>
<dbReference type="SUPFAM" id="SSF48498">
    <property type="entry name" value="Tetracyclin repressor-like, C-terminal domain"/>
    <property type="match status" value="1"/>
</dbReference>
<dbReference type="AlphaFoldDB" id="A0A429X681"/>
<organism evidence="8 9">
    <name type="scientific">Siminovitchia terrae</name>
    <name type="common">Bacillus terrae</name>
    <dbReference type="NCBI Taxonomy" id="1914933"/>
    <lineage>
        <taxon>Bacteria</taxon>
        <taxon>Bacillati</taxon>
        <taxon>Bacillota</taxon>
        <taxon>Bacilli</taxon>
        <taxon>Bacillales</taxon>
        <taxon>Bacillaceae</taxon>
        <taxon>Siminovitchia</taxon>
    </lineage>
</organism>
<dbReference type="RefSeq" id="WP_120116922.1">
    <property type="nucleotide sequence ID" value="NZ_BORJ01000002.1"/>
</dbReference>
<dbReference type="InterPro" id="IPR050109">
    <property type="entry name" value="HTH-type_TetR-like_transc_reg"/>
</dbReference>
<evidence type="ECO:0000313" key="7">
    <source>
        <dbReference type="EMBL" id="GIN95094.1"/>
    </source>
</evidence>
<comment type="caution">
    <text evidence="8">The sequence shown here is derived from an EMBL/GenBank/DDBJ whole genome shotgun (WGS) entry which is preliminary data.</text>
</comment>
<accession>A0A429X681</accession>
<dbReference type="PANTHER" id="PTHR30055">
    <property type="entry name" value="HTH-TYPE TRANSCRIPTIONAL REGULATOR RUTR"/>
    <property type="match status" value="1"/>
</dbReference>
<feature type="domain" description="HTH tetR-type" evidence="6">
    <location>
        <begin position="8"/>
        <end position="68"/>
    </location>
</feature>
<keyword evidence="4" id="KW-0804">Transcription</keyword>
<evidence type="ECO:0000256" key="1">
    <source>
        <dbReference type="ARBA" id="ARBA00022491"/>
    </source>
</evidence>
<dbReference type="EMBL" id="QYTW02000015">
    <property type="protein sequence ID" value="RST58937.1"/>
    <property type="molecule type" value="Genomic_DNA"/>
</dbReference>
<evidence type="ECO:0000256" key="5">
    <source>
        <dbReference type="PROSITE-ProRule" id="PRU00335"/>
    </source>
</evidence>
<dbReference type="Pfam" id="PF13977">
    <property type="entry name" value="TetR_C_6"/>
    <property type="match status" value="1"/>
</dbReference>
<name>A0A429X681_SIMTE</name>
<dbReference type="InterPro" id="IPR036271">
    <property type="entry name" value="Tet_transcr_reg_TetR-rel_C_sf"/>
</dbReference>
<reference evidence="7 10" key="2">
    <citation type="submission" date="2021-03" db="EMBL/GenBank/DDBJ databases">
        <title>Antimicrobial resistance genes in bacteria isolated from Japanese honey, and their potential for conferring macrolide and lincosamide resistance in the American foulbrood pathogen Paenibacillus larvae.</title>
        <authorList>
            <person name="Okamoto M."/>
            <person name="Kumagai M."/>
            <person name="Kanamori H."/>
            <person name="Takamatsu D."/>
        </authorList>
    </citation>
    <scope>NUCLEOTIDE SEQUENCE [LARGE SCALE GENOMIC DNA]</scope>
    <source>
        <strain evidence="7 10">J6TS1</strain>
    </source>
</reference>
<dbReference type="Proteomes" id="UP000287296">
    <property type="component" value="Unassembled WGS sequence"/>
</dbReference>
<keyword evidence="2" id="KW-0805">Transcription regulation</keyword>
<sequence>MPKIVDHEKQKQRVAEAAWRVIREEGMEQATVRKIAEEAGMSVGSLRYYFSSQSELFAFSMNLVSERVKERIRSISFSGPSRESMKLLLKELLPMDEEKRFEGEVWFAFTAKALSDKSLLSLSQQVYRELRSVMALIINSLVDQGLALPDLNAELETERLYALIDGLAIHGTLEPGQVTPDLMENIVTAHLKSICKAERTSENG</sequence>
<dbReference type="SUPFAM" id="SSF46689">
    <property type="entry name" value="Homeodomain-like"/>
    <property type="match status" value="1"/>
</dbReference>
<feature type="DNA-binding region" description="H-T-H motif" evidence="5">
    <location>
        <begin position="31"/>
        <end position="50"/>
    </location>
</feature>
<keyword evidence="3 5" id="KW-0238">DNA-binding</keyword>
<dbReference type="EMBL" id="BORJ01000002">
    <property type="protein sequence ID" value="GIN95094.1"/>
    <property type="molecule type" value="Genomic_DNA"/>
</dbReference>
<dbReference type="InterPro" id="IPR039538">
    <property type="entry name" value="BetI_C"/>
</dbReference>
<dbReference type="Pfam" id="PF00440">
    <property type="entry name" value="TetR_N"/>
    <property type="match status" value="1"/>
</dbReference>
<dbReference type="Proteomes" id="UP000680670">
    <property type="component" value="Unassembled WGS sequence"/>
</dbReference>
<proteinExistence type="predicted"/>